<keyword evidence="3" id="KW-1185">Reference proteome</keyword>
<dbReference type="Proteomes" id="UP001595834">
    <property type="component" value="Unassembled WGS sequence"/>
</dbReference>
<evidence type="ECO:0000313" key="3">
    <source>
        <dbReference type="Proteomes" id="UP001595834"/>
    </source>
</evidence>
<dbReference type="RefSeq" id="WP_344378801.1">
    <property type="nucleotide sequence ID" value="NZ_BAAASQ010000023.1"/>
</dbReference>
<reference evidence="3" key="1">
    <citation type="journal article" date="2019" name="Int. J. Syst. Evol. Microbiol.">
        <title>The Global Catalogue of Microorganisms (GCM) 10K type strain sequencing project: providing services to taxonomists for standard genome sequencing and annotation.</title>
        <authorList>
            <consortium name="The Broad Institute Genomics Platform"/>
            <consortium name="The Broad Institute Genome Sequencing Center for Infectious Disease"/>
            <person name="Wu L."/>
            <person name="Ma J."/>
        </authorList>
    </citation>
    <scope>NUCLEOTIDE SEQUENCE [LARGE SCALE GENOMIC DNA]</scope>
    <source>
        <strain evidence="3">CCM 7224</strain>
    </source>
</reference>
<dbReference type="EMBL" id="JBHSIZ010000016">
    <property type="protein sequence ID" value="MFC4957614.1"/>
    <property type="molecule type" value="Genomic_DNA"/>
</dbReference>
<proteinExistence type="predicted"/>
<name>A0ABV9UKI1_9ACTN</name>
<protein>
    <submittedName>
        <fullName evidence="2">DUF937 domain-containing protein</fullName>
    </submittedName>
</protein>
<evidence type="ECO:0000256" key="1">
    <source>
        <dbReference type="SAM" id="MobiDB-lite"/>
    </source>
</evidence>
<dbReference type="InterPro" id="IPR009282">
    <property type="entry name" value="DUF937"/>
</dbReference>
<comment type="caution">
    <text evidence="2">The sequence shown here is derived from an EMBL/GenBank/DDBJ whole genome shotgun (WGS) entry which is preliminary data.</text>
</comment>
<gene>
    <name evidence="2" type="ORF">ACFPFX_15105</name>
</gene>
<feature type="region of interest" description="Disordered" evidence="1">
    <location>
        <begin position="135"/>
        <end position="170"/>
    </location>
</feature>
<dbReference type="Pfam" id="PF06078">
    <property type="entry name" value="DUF937"/>
    <property type="match status" value="1"/>
</dbReference>
<evidence type="ECO:0000313" key="2">
    <source>
        <dbReference type="EMBL" id="MFC4957614.1"/>
    </source>
</evidence>
<accession>A0ABV9UKI1</accession>
<organism evidence="2 3">
    <name type="scientific">Streptomyces mauvecolor</name>
    <dbReference type="NCBI Taxonomy" id="58345"/>
    <lineage>
        <taxon>Bacteria</taxon>
        <taxon>Bacillati</taxon>
        <taxon>Actinomycetota</taxon>
        <taxon>Actinomycetes</taxon>
        <taxon>Kitasatosporales</taxon>
        <taxon>Streptomycetaceae</taxon>
        <taxon>Streptomyces</taxon>
    </lineage>
</organism>
<sequence>MSDDSFKQDVLNELGDDGLQRIAGLLGTDAAGAQDMVGTTMSTLAGGLPPETTEEVRQAVAEAPPEEEAPLQGVATLGGGLGGMLSGGLAAGVLAKVARPVANAVAKKTGLPPATVARALEVLLPVALAVLTKRAASKPPAPGAAEGAPSGTGGGGLGELLTQILGGAKK</sequence>
<feature type="compositionally biased region" description="Low complexity" evidence="1">
    <location>
        <begin position="159"/>
        <end position="170"/>
    </location>
</feature>